<protein>
    <submittedName>
        <fullName evidence="1">Uncharacterized protein</fullName>
    </submittedName>
</protein>
<evidence type="ECO:0000313" key="2">
    <source>
        <dbReference type="Proteomes" id="UP000315677"/>
    </source>
</evidence>
<gene>
    <name evidence="1" type="ORF">FB558_1445</name>
</gene>
<dbReference type="RefSeq" id="WP_142049311.1">
    <property type="nucleotide sequence ID" value="NZ_VFPA01000001.1"/>
</dbReference>
<sequence>MDEPVRRRIGQDLCRRRHAVTGVECHLPDTHYPRPHQALDGECWHDGLCDKCRGGGTWGSTTCDRCNGVGFTLIAVD</sequence>
<name>A0A543DZ98_9PSEU</name>
<comment type="caution">
    <text evidence="1">The sequence shown here is derived from an EMBL/GenBank/DDBJ whole genome shotgun (WGS) entry which is preliminary data.</text>
</comment>
<keyword evidence="2" id="KW-1185">Reference proteome</keyword>
<reference evidence="1 2" key="1">
    <citation type="submission" date="2019-06" db="EMBL/GenBank/DDBJ databases">
        <title>Sequencing the genomes of 1000 actinobacteria strains.</title>
        <authorList>
            <person name="Klenk H.-P."/>
        </authorList>
    </citation>
    <scope>NUCLEOTIDE SEQUENCE [LARGE SCALE GENOMIC DNA]</scope>
    <source>
        <strain evidence="1 2">DSM 45301</strain>
    </source>
</reference>
<proteinExistence type="predicted"/>
<evidence type="ECO:0000313" key="1">
    <source>
        <dbReference type="EMBL" id="TQM14671.1"/>
    </source>
</evidence>
<dbReference type="OrthoDB" id="4251304at2"/>
<dbReference type="AlphaFoldDB" id="A0A543DZ98"/>
<accession>A0A543DZ98</accession>
<dbReference type="Proteomes" id="UP000315677">
    <property type="component" value="Unassembled WGS sequence"/>
</dbReference>
<organism evidence="1 2">
    <name type="scientific">Pseudonocardia kunmingensis</name>
    <dbReference type="NCBI Taxonomy" id="630975"/>
    <lineage>
        <taxon>Bacteria</taxon>
        <taxon>Bacillati</taxon>
        <taxon>Actinomycetota</taxon>
        <taxon>Actinomycetes</taxon>
        <taxon>Pseudonocardiales</taxon>
        <taxon>Pseudonocardiaceae</taxon>
        <taxon>Pseudonocardia</taxon>
    </lineage>
</organism>
<dbReference type="EMBL" id="VFPA01000001">
    <property type="protein sequence ID" value="TQM14671.1"/>
    <property type="molecule type" value="Genomic_DNA"/>
</dbReference>